<accession>A0A5J9UKR9</accession>
<evidence type="ECO:0000313" key="2">
    <source>
        <dbReference type="Proteomes" id="UP000324897"/>
    </source>
</evidence>
<protein>
    <submittedName>
        <fullName evidence="1">Uncharacterized protein</fullName>
    </submittedName>
</protein>
<name>A0A5J9UKR9_9POAL</name>
<feature type="non-terminal residue" evidence="1">
    <location>
        <position position="1"/>
    </location>
</feature>
<dbReference type="EMBL" id="RWGY01000013">
    <property type="protein sequence ID" value="TVU24332.1"/>
    <property type="molecule type" value="Genomic_DNA"/>
</dbReference>
<proteinExistence type="predicted"/>
<organism evidence="1 2">
    <name type="scientific">Eragrostis curvula</name>
    <name type="common">weeping love grass</name>
    <dbReference type="NCBI Taxonomy" id="38414"/>
    <lineage>
        <taxon>Eukaryota</taxon>
        <taxon>Viridiplantae</taxon>
        <taxon>Streptophyta</taxon>
        <taxon>Embryophyta</taxon>
        <taxon>Tracheophyta</taxon>
        <taxon>Spermatophyta</taxon>
        <taxon>Magnoliopsida</taxon>
        <taxon>Liliopsida</taxon>
        <taxon>Poales</taxon>
        <taxon>Poaceae</taxon>
        <taxon>PACMAD clade</taxon>
        <taxon>Chloridoideae</taxon>
        <taxon>Eragrostideae</taxon>
        <taxon>Eragrostidinae</taxon>
        <taxon>Eragrostis</taxon>
    </lineage>
</organism>
<comment type="caution">
    <text evidence="1">The sequence shown here is derived from an EMBL/GenBank/DDBJ whole genome shotgun (WGS) entry which is preliminary data.</text>
</comment>
<reference evidence="1 2" key="1">
    <citation type="journal article" date="2019" name="Sci. Rep.">
        <title>A high-quality genome of Eragrostis curvula grass provides insights into Poaceae evolution and supports new strategies to enhance forage quality.</title>
        <authorList>
            <person name="Carballo J."/>
            <person name="Santos B.A.C.M."/>
            <person name="Zappacosta D."/>
            <person name="Garbus I."/>
            <person name="Selva J.P."/>
            <person name="Gallo C.A."/>
            <person name="Diaz A."/>
            <person name="Albertini E."/>
            <person name="Caccamo M."/>
            <person name="Echenique V."/>
        </authorList>
    </citation>
    <scope>NUCLEOTIDE SEQUENCE [LARGE SCALE GENOMIC DNA]</scope>
    <source>
        <strain evidence="2">cv. Victoria</strain>
        <tissue evidence="1">Leaf</tissue>
    </source>
</reference>
<dbReference type="Proteomes" id="UP000324897">
    <property type="component" value="Chromosome 2"/>
</dbReference>
<keyword evidence="2" id="KW-1185">Reference proteome</keyword>
<dbReference type="AlphaFoldDB" id="A0A5J9UKR9"/>
<evidence type="ECO:0000313" key="1">
    <source>
        <dbReference type="EMBL" id="TVU24332.1"/>
    </source>
</evidence>
<sequence length="90" mass="10662">LDSLDVEKKKYEDIITIIDCSKYLDCIVEETKEEKALRMKRQQTQRQKEYEMIRKGIIPPDSIHLTANIMYRVVANICHFISKRDHSSYG</sequence>
<gene>
    <name evidence="1" type="ORF">EJB05_26764</name>
</gene>
<dbReference type="Gramene" id="TVU24332">
    <property type="protein sequence ID" value="TVU24332"/>
    <property type="gene ID" value="EJB05_26764"/>
</dbReference>